<gene>
    <name evidence="5" type="ORF">BaOVIS_003490</name>
</gene>
<name>A0A9W5T805_BABOV</name>
<dbReference type="InterPro" id="IPR001611">
    <property type="entry name" value="Leu-rich_rpt"/>
</dbReference>
<dbReference type="OrthoDB" id="1711136at2759"/>
<proteinExistence type="predicted"/>
<accession>A0A9W5T805</accession>
<dbReference type="EMBL" id="BLIY01000003">
    <property type="protein sequence ID" value="GFE52945.1"/>
    <property type="molecule type" value="Genomic_DNA"/>
</dbReference>
<feature type="region of interest" description="Disordered" evidence="3">
    <location>
        <begin position="365"/>
        <end position="424"/>
    </location>
</feature>
<dbReference type="PROSITE" id="PS50089">
    <property type="entry name" value="ZF_RING_2"/>
    <property type="match status" value="1"/>
</dbReference>
<feature type="coiled-coil region" evidence="2">
    <location>
        <begin position="831"/>
        <end position="872"/>
    </location>
</feature>
<dbReference type="Pfam" id="PF13920">
    <property type="entry name" value="zf-C3HC4_3"/>
    <property type="match status" value="1"/>
</dbReference>
<evidence type="ECO:0000256" key="1">
    <source>
        <dbReference type="PROSITE-ProRule" id="PRU00175"/>
    </source>
</evidence>
<dbReference type="SMART" id="SM00184">
    <property type="entry name" value="RING"/>
    <property type="match status" value="1"/>
</dbReference>
<dbReference type="AlphaFoldDB" id="A0A9W5T805"/>
<evidence type="ECO:0000313" key="6">
    <source>
        <dbReference type="Proteomes" id="UP001057455"/>
    </source>
</evidence>
<evidence type="ECO:0000313" key="5">
    <source>
        <dbReference type="EMBL" id="GFE52945.1"/>
    </source>
</evidence>
<sequence>MGNTKLRTTKTAVVKESTPSAALQRMYRGESGRLILCYVKDKKALDGLADFVNKHNVKTVKFIEPSYASIFTHLLQELALVKNKVEVLHIDLWSNGAPELVELIGNALAANKDSLVELSLKCRFTSKFLASLLPLLPTNIEVLDLSENILSDIAFLQPLLDYIKCSDLHFLKLSNCSLRGNILNDFVKRLLSITTPLSLDALDGLDLSACEEIPKNIRQTLRDPPVKTRKEQMGYANIGIQPHRSCNVQLLDYLKSSLLMRRLVGSRVRVWWPASSDEQRGSFAGRFWPAKVLRVNPIDMVFVVEYDNQEVDHIPCKYIQPESAFLYGGGLNKNFLPSLFGSNYFKNLSNELKLVHSLDVLELESTPSSDGNVETSSTKSESDKPKRYVSKSANTKRPLSKTDNSTRSAAKPAKPTSAINAGNPTTSVLTTVNASVLPSHIPQTHYHPDFHGIVPCGPPSIILPQPTNLWPVHITNRINFVPTANMLYSMLNSSPKSHHIVGPTSYVVLNDDRIYQTPTTTKRSTHPHKRQTISLNSYNLSTPLNKMVKSEGYVTGDSLYQLVPSAGHPPAPLYLSTMPGYSIMQTVPTQIYHMEEESADDMSETVEEKVESDPKHEMCRDLEFTPKMLKELLQSCHRRNYDPVFPEDLSHIASQSIDNVETIKGLDVEYSGNLLEPGDICEYRDPLDSDGIDPSDYIVVIKEVNKVEPLYRVCYLYHDDDDEISVYSHSVRRLALMPWYLWVTLVMKLERQMLFSKGLSDPNVLEKTLADCLFCPQKVDLDSDFLENPPNPLEMQLQSLYERAFHVSESFLTHPRIRPKQEQELEVGDSIEGLRCQLGQQQQKLDALQKLYEDAQKQLEEERDLNARLQAKLHCVVCFEQRINCLLNPCGHFNFCSVCAESFTSCPICRGKIEDRKILSVD</sequence>
<dbReference type="SUPFAM" id="SSF52047">
    <property type="entry name" value="RNI-like"/>
    <property type="match status" value="1"/>
</dbReference>
<comment type="caution">
    <text evidence="5">The sequence shown here is derived from an EMBL/GenBank/DDBJ whole genome shotgun (WGS) entry which is preliminary data.</text>
</comment>
<dbReference type="GO" id="GO:0008270">
    <property type="term" value="F:zinc ion binding"/>
    <property type="evidence" value="ECO:0007669"/>
    <property type="project" value="UniProtKB-KW"/>
</dbReference>
<feature type="domain" description="RING-type" evidence="4">
    <location>
        <begin position="875"/>
        <end position="910"/>
    </location>
</feature>
<keyword evidence="1" id="KW-0863">Zinc-finger</keyword>
<keyword evidence="1" id="KW-0862">Zinc</keyword>
<dbReference type="SUPFAM" id="SSF57850">
    <property type="entry name" value="RING/U-box"/>
    <property type="match status" value="1"/>
</dbReference>
<organism evidence="5 6">
    <name type="scientific">Babesia ovis</name>
    <dbReference type="NCBI Taxonomy" id="5869"/>
    <lineage>
        <taxon>Eukaryota</taxon>
        <taxon>Sar</taxon>
        <taxon>Alveolata</taxon>
        <taxon>Apicomplexa</taxon>
        <taxon>Aconoidasida</taxon>
        <taxon>Piroplasmida</taxon>
        <taxon>Babesiidae</taxon>
        <taxon>Babesia</taxon>
    </lineage>
</organism>
<evidence type="ECO:0000256" key="3">
    <source>
        <dbReference type="SAM" id="MobiDB-lite"/>
    </source>
</evidence>
<dbReference type="PANTHER" id="PTHR14879:SF5">
    <property type="entry name" value="RING-TYPE DOMAIN-CONTAINING PROTEIN"/>
    <property type="match status" value="1"/>
</dbReference>
<evidence type="ECO:0000256" key="2">
    <source>
        <dbReference type="SAM" id="Coils"/>
    </source>
</evidence>
<feature type="compositionally biased region" description="Polar residues" evidence="3">
    <location>
        <begin position="391"/>
        <end position="408"/>
    </location>
</feature>
<keyword evidence="6" id="KW-1185">Reference proteome</keyword>
<evidence type="ECO:0000259" key="4">
    <source>
        <dbReference type="PROSITE" id="PS50089"/>
    </source>
</evidence>
<feature type="compositionally biased region" description="Polar residues" evidence="3">
    <location>
        <begin position="365"/>
        <end position="379"/>
    </location>
</feature>
<dbReference type="PROSITE" id="PS51450">
    <property type="entry name" value="LRR"/>
    <property type="match status" value="1"/>
</dbReference>
<keyword evidence="1" id="KW-0479">Metal-binding</keyword>
<dbReference type="InterPro" id="IPR051728">
    <property type="entry name" value="RING-FYVE_E3_ubiquitin-ligase"/>
</dbReference>
<keyword evidence="2" id="KW-0175">Coiled coil</keyword>
<dbReference type="Gene3D" id="3.80.10.10">
    <property type="entry name" value="Ribonuclease Inhibitor"/>
    <property type="match status" value="1"/>
</dbReference>
<dbReference type="Gene3D" id="3.30.40.10">
    <property type="entry name" value="Zinc/RING finger domain, C3HC4 (zinc finger)"/>
    <property type="match status" value="1"/>
</dbReference>
<dbReference type="Proteomes" id="UP001057455">
    <property type="component" value="Unassembled WGS sequence"/>
</dbReference>
<protein>
    <submittedName>
        <fullName evidence="5">Zinc C3HC4 type RING finger protein</fullName>
    </submittedName>
</protein>
<dbReference type="PANTHER" id="PTHR14879">
    <property type="entry name" value="CASPASE REGULATOR, RING FINGER DOMAIN-CONTAINING"/>
    <property type="match status" value="1"/>
</dbReference>
<dbReference type="InterPro" id="IPR013083">
    <property type="entry name" value="Znf_RING/FYVE/PHD"/>
</dbReference>
<dbReference type="InterPro" id="IPR032675">
    <property type="entry name" value="LRR_dom_sf"/>
</dbReference>
<dbReference type="InterPro" id="IPR001841">
    <property type="entry name" value="Znf_RING"/>
</dbReference>
<reference evidence="5" key="1">
    <citation type="submission" date="2019-12" db="EMBL/GenBank/DDBJ databases">
        <title>Genome sequence of Babesia ovis.</title>
        <authorList>
            <person name="Yamagishi J."/>
            <person name="Sevinc F."/>
            <person name="Xuan X."/>
        </authorList>
    </citation>
    <scope>NUCLEOTIDE SEQUENCE</scope>
    <source>
        <strain evidence="5">Selcuk</strain>
    </source>
</reference>